<name>A0A834SWG1_9FABA</name>
<dbReference type="Proteomes" id="UP000634136">
    <property type="component" value="Unassembled WGS sequence"/>
</dbReference>
<organism evidence="2 3">
    <name type="scientific">Senna tora</name>
    <dbReference type="NCBI Taxonomy" id="362788"/>
    <lineage>
        <taxon>Eukaryota</taxon>
        <taxon>Viridiplantae</taxon>
        <taxon>Streptophyta</taxon>
        <taxon>Embryophyta</taxon>
        <taxon>Tracheophyta</taxon>
        <taxon>Spermatophyta</taxon>
        <taxon>Magnoliopsida</taxon>
        <taxon>eudicotyledons</taxon>
        <taxon>Gunneridae</taxon>
        <taxon>Pentapetalae</taxon>
        <taxon>rosids</taxon>
        <taxon>fabids</taxon>
        <taxon>Fabales</taxon>
        <taxon>Fabaceae</taxon>
        <taxon>Caesalpinioideae</taxon>
        <taxon>Cassia clade</taxon>
        <taxon>Senna</taxon>
    </lineage>
</organism>
<gene>
    <name evidence="2" type="ORF">G2W53_032275</name>
</gene>
<feature type="region of interest" description="Disordered" evidence="1">
    <location>
        <begin position="1"/>
        <end position="39"/>
    </location>
</feature>
<evidence type="ECO:0000256" key="1">
    <source>
        <dbReference type="SAM" id="MobiDB-lite"/>
    </source>
</evidence>
<protein>
    <submittedName>
        <fullName evidence="2">Uncharacterized protein</fullName>
    </submittedName>
</protein>
<dbReference type="EMBL" id="JAAIUW010000010">
    <property type="protein sequence ID" value="KAF7811299.1"/>
    <property type="molecule type" value="Genomic_DNA"/>
</dbReference>
<keyword evidence="3" id="KW-1185">Reference proteome</keyword>
<sequence>MASQAQLDPKISSPSWIGRRGLKGRKRMQELWRHKQPEA</sequence>
<dbReference type="AlphaFoldDB" id="A0A834SWG1"/>
<proteinExistence type="predicted"/>
<accession>A0A834SWG1</accession>
<evidence type="ECO:0000313" key="3">
    <source>
        <dbReference type="Proteomes" id="UP000634136"/>
    </source>
</evidence>
<reference evidence="2" key="1">
    <citation type="submission" date="2020-09" db="EMBL/GenBank/DDBJ databases">
        <title>Genome-Enabled Discovery of Anthraquinone Biosynthesis in Senna tora.</title>
        <authorList>
            <person name="Kang S.-H."/>
            <person name="Pandey R.P."/>
            <person name="Lee C.-M."/>
            <person name="Sim J.-S."/>
            <person name="Jeong J.-T."/>
            <person name="Choi B.-S."/>
            <person name="Jung M."/>
            <person name="Ginzburg D."/>
            <person name="Zhao K."/>
            <person name="Won S.Y."/>
            <person name="Oh T.-J."/>
            <person name="Yu Y."/>
            <person name="Kim N.-H."/>
            <person name="Lee O.R."/>
            <person name="Lee T.-H."/>
            <person name="Bashyal P."/>
            <person name="Kim T.-S."/>
            <person name="Lee W.-H."/>
            <person name="Kawkins C."/>
            <person name="Kim C.-K."/>
            <person name="Kim J.S."/>
            <person name="Ahn B.O."/>
            <person name="Rhee S.Y."/>
            <person name="Sohng J.K."/>
        </authorList>
    </citation>
    <scope>NUCLEOTIDE SEQUENCE</scope>
    <source>
        <tissue evidence="2">Leaf</tissue>
    </source>
</reference>
<comment type="caution">
    <text evidence="2">The sequence shown here is derived from an EMBL/GenBank/DDBJ whole genome shotgun (WGS) entry which is preliminary data.</text>
</comment>
<evidence type="ECO:0000313" key="2">
    <source>
        <dbReference type="EMBL" id="KAF7811299.1"/>
    </source>
</evidence>
<feature type="compositionally biased region" description="Basic and acidic residues" evidence="1">
    <location>
        <begin position="27"/>
        <end position="39"/>
    </location>
</feature>